<evidence type="ECO:0000313" key="4">
    <source>
        <dbReference type="Proteomes" id="UP000016923"/>
    </source>
</evidence>
<feature type="domain" description="Glutamyl-tRNA amidotransferase complex subunit Gta3" evidence="2">
    <location>
        <begin position="71"/>
        <end position="124"/>
    </location>
</feature>
<keyword evidence="4" id="KW-1185">Reference proteome</keyword>
<proteinExistence type="predicted"/>
<dbReference type="Proteomes" id="UP000016923">
    <property type="component" value="Unassembled WGS sequence"/>
</dbReference>
<dbReference type="Pfam" id="PF20978">
    <property type="entry name" value="Gta3"/>
    <property type="match status" value="1"/>
</dbReference>
<dbReference type="eggNOG" id="ENOG502SERM">
    <property type="taxonomic scope" value="Eukaryota"/>
</dbReference>
<protein>
    <recommendedName>
        <fullName evidence="2">Glutamyl-tRNA amidotransferase complex subunit Gta3 domain-containing protein</fullName>
    </recommendedName>
</protein>
<gene>
    <name evidence="3" type="ORF">F503_00513</name>
</gene>
<dbReference type="OMA" id="RIGHYQR"/>
<evidence type="ECO:0000256" key="1">
    <source>
        <dbReference type="SAM" id="MobiDB-lite"/>
    </source>
</evidence>
<dbReference type="HOGENOM" id="CLU_085810_1_0_1"/>
<dbReference type="EMBL" id="KE148150">
    <property type="protein sequence ID" value="EPE07791.1"/>
    <property type="molecule type" value="Genomic_DNA"/>
</dbReference>
<evidence type="ECO:0000313" key="3">
    <source>
        <dbReference type="EMBL" id="EPE07791.1"/>
    </source>
</evidence>
<sequence>MASLIRLVSAVSRPTPTWARTAMRPFSVSARTASNSSSGNDGGDLAQLLEQPTWSVASLLSEGKDAPREASEVTVDQLRHLLRLSALPFPTDPEEQAAKIATLRTQLHFVRDVQSVDTAGLKPLQAIRDETKEGMRQYAIGIKDVENTLLEEDSYGHNRRPRRRKSKADAGNVEDWDALATAARKAGRYIVVNGAEQ</sequence>
<dbReference type="VEuPathDB" id="FungiDB:F503_00513"/>
<reference evidence="3 4" key="1">
    <citation type="journal article" date="2013" name="BMC Genomics">
        <title>The genome and transcriptome of the pine saprophyte Ophiostoma piceae, and a comparison with the bark beetle-associated pine pathogen Grosmannia clavigera.</title>
        <authorList>
            <person name="Haridas S."/>
            <person name="Wang Y."/>
            <person name="Lim L."/>
            <person name="Massoumi Alamouti S."/>
            <person name="Jackman S."/>
            <person name="Docking R."/>
            <person name="Robertson G."/>
            <person name="Birol I."/>
            <person name="Bohlmann J."/>
            <person name="Breuil C."/>
        </authorList>
    </citation>
    <scope>NUCLEOTIDE SEQUENCE [LARGE SCALE GENOMIC DNA]</scope>
    <source>
        <strain evidence="3 4">UAMH 11346</strain>
    </source>
</reference>
<dbReference type="OrthoDB" id="5522061at2759"/>
<evidence type="ECO:0000259" key="2">
    <source>
        <dbReference type="Pfam" id="PF20978"/>
    </source>
</evidence>
<dbReference type="InterPro" id="IPR049545">
    <property type="entry name" value="Gta3_dom"/>
</dbReference>
<accession>S3C7A3</accession>
<feature type="compositionally biased region" description="Basic residues" evidence="1">
    <location>
        <begin position="157"/>
        <end position="166"/>
    </location>
</feature>
<name>S3C7A3_OPHP1</name>
<organism evidence="3 4">
    <name type="scientific">Ophiostoma piceae (strain UAMH 11346)</name>
    <name type="common">Sap stain fungus</name>
    <dbReference type="NCBI Taxonomy" id="1262450"/>
    <lineage>
        <taxon>Eukaryota</taxon>
        <taxon>Fungi</taxon>
        <taxon>Dikarya</taxon>
        <taxon>Ascomycota</taxon>
        <taxon>Pezizomycotina</taxon>
        <taxon>Sordariomycetes</taxon>
        <taxon>Sordariomycetidae</taxon>
        <taxon>Ophiostomatales</taxon>
        <taxon>Ophiostomataceae</taxon>
        <taxon>Ophiostoma</taxon>
    </lineage>
</organism>
<dbReference type="AlphaFoldDB" id="S3C7A3"/>
<feature type="region of interest" description="Disordered" evidence="1">
    <location>
        <begin position="153"/>
        <end position="172"/>
    </location>
</feature>